<dbReference type="GO" id="GO:0007155">
    <property type="term" value="P:cell adhesion"/>
    <property type="evidence" value="ECO:0007669"/>
    <property type="project" value="UniProtKB-KW"/>
</dbReference>
<feature type="domain" description="VWFA" evidence="12">
    <location>
        <begin position="435"/>
        <end position="605"/>
    </location>
</feature>
<evidence type="ECO:0000256" key="7">
    <source>
        <dbReference type="ARBA" id="ARBA00023119"/>
    </source>
</evidence>
<evidence type="ECO:0000256" key="6">
    <source>
        <dbReference type="ARBA" id="ARBA00022889"/>
    </source>
</evidence>
<evidence type="ECO:0000256" key="9">
    <source>
        <dbReference type="ARBA" id="ARBA00023278"/>
    </source>
</evidence>
<dbReference type="SUPFAM" id="SSF53300">
    <property type="entry name" value="vWA-like"/>
    <property type="match status" value="9"/>
</dbReference>
<evidence type="ECO:0000256" key="5">
    <source>
        <dbReference type="ARBA" id="ARBA00022737"/>
    </source>
</evidence>
<dbReference type="InterPro" id="IPR050525">
    <property type="entry name" value="ECM_Assembly_Org"/>
</dbReference>
<dbReference type="SMART" id="SM00327">
    <property type="entry name" value="VWA"/>
    <property type="match status" value="9"/>
</dbReference>
<dbReference type="CDD" id="cd01472">
    <property type="entry name" value="vWA_collagen"/>
    <property type="match status" value="3"/>
</dbReference>
<dbReference type="Ensembl" id="ENSVURT00010032819.1">
    <property type="protein sequence ID" value="ENSVURP00010028810.1"/>
    <property type="gene ID" value="ENSVURG00010022049.1"/>
</dbReference>
<reference evidence="13" key="2">
    <citation type="submission" date="2025-08" db="UniProtKB">
        <authorList>
            <consortium name="Ensembl"/>
        </authorList>
    </citation>
    <scope>IDENTIFICATION</scope>
</reference>
<feature type="domain" description="VWFA" evidence="12">
    <location>
        <begin position="27"/>
        <end position="206"/>
    </location>
</feature>
<keyword evidence="14" id="KW-1185">Reference proteome</keyword>
<dbReference type="PANTHER" id="PTHR24020:SF90">
    <property type="entry name" value="COLLAGEN ALPHA-1(XXI) CHAIN"/>
    <property type="match status" value="1"/>
</dbReference>
<dbReference type="Proteomes" id="UP000314987">
    <property type="component" value="Unassembled WGS sequence"/>
</dbReference>
<gene>
    <name evidence="13" type="primary">COL6A6</name>
</gene>
<accession>A0A4X2M5K1</accession>
<comment type="similarity">
    <text evidence="11">Belongs to the type VI collagen family.</text>
</comment>
<keyword evidence="3" id="KW-0272">Extracellular matrix</keyword>
<dbReference type="OMA" id="TWDDKEL"/>
<dbReference type="FunFam" id="3.40.50.410:FF:000004">
    <property type="entry name" value="collagen alpha-6(VI) chain"/>
    <property type="match status" value="3"/>
</dbReference>
<evidence type="ECO:0000256" key="4">
    <source>
        <dbReference type="ARBA" id="ARBA00022729"/>
    </source>
</evidence>
<evidence type="ECO:0000313" key="14">
    <source>
        <dbReference type="Proteomes" id="UP000314987"/>
    </source>
</evidence>
<proteinExistence type="inferred from homology"/>
<feature type="domain" description="VWFA" evidence="12">
    <location>
        <begin position="1506"/>
        <end position="1685"/>
    </location>
</feature>
<feature type="domain" description="VWFA" evidence="12">
    <location>
        <begin position="228"/>
        <end position="406"/>
    </location>
</feature>
<organism evidence="13 14">
    <name type="scientific">Vombatus ursinus</name>
    <name type="common">Common wombat</name>
    <dbReference type="NCBI Taxonomy" id="29139"/>
    <lineage>
        <taxon>Eukaryota</taxon>
        <taxon>Metazoa</taxon>
        <taxon>Chordata</taxon>
        <taxon>Craniata</taxon>
        <taxon>Vertebrata</taxon>
        <taxon>Euteleostomi</taxon>
        <taxon>Mammalia</taxon>
        <taxon>Metatheria</taxon>
        <taxon>Diprotodontia</taxon>
        <taxon>Vombatidae</taxon>
        <taxon>Vombatus</taxon>
    </lineage>
</organism>
<feature type="domain" description="VWFA" evidence="12">
    <location>
        <begin position="1714"/>
        <end position="1915"/>
    </location>
</feature>
<keyword evidence="7" id="KW-0176">Collagen</keyword>
<dbReference type="Pfam" id="PF00092">
    <property type="entry name" value="VWA"/>
    <property type="match status" value="8"/>
</dbReference>
<dbReference type="FunFam" id="3.40.50.410:FF:000016">
    <property type="entry name" value="Collagen type VI alpha 3 chain"/>
    <property type="match status" value="1"/>
</dbReference>
<dbReference type="GO" id="GO:0005589">
    <property type="term" value="C:collagen type VI trimer"/>
    <property type="evidence" value="ECO:0007669"/>
    <property type="project" value="UniProtKB-ARBA"/>
</dbReference>
<dbReference type="GeneTree" id="ENSGT00940000155619"/>
<evidence type="ECO:0000256" key="3">
    <source>
        <dbReference type="ARBA" id="ARBA00022530"/>
    </source>
</evidence>
<dbReference type="InterPro" id="IPR036465">
    <property type="entry name" value="vWFA_dom_sf"/>
</dbReference>
<dbReference type="FunFam" id="3.40.50.410:FF:000044">
    <property type="entry name" value="Collagen type VI alpha 6 chain"/>
    <property type="match status" value="1"/>
</dbReference>
<keyword evidence="5" id="KW-0677">Repeat</keyword>
<comment type="subcellular location">
    <subcellularLocation>
        <location evidence="1">Secreted</location>
        <location evidence="1">Extracellular space</location>
        <location evidence="1">Extracellular matrix</location>
    </subcellularLocation>
</comment>
<evidence type="ECO:0000259" key="12">
    <source>
        <dbReference type="PROSITE" id="PS50234"/>
    </source>
</evidence>
<keyword evidence="6" id="KW-0130">Cell adhesion</keyword>
<dbReference type="GO" id="GO:0005576">
    <property type="term" value="C:extracellular region"/>
    <property type="evidence" value="ECO:0007669"/>
    <property type="project" value="Ensembl"/>
</dbReference>
<feature type="domain" description="VWFA" evidence="12">
    <location>
        <begin position="999"/>
        <end position="1170"/>
    </location>
</feature>
<comment type="function">
    <text evidence="10">Collagen VI acts as a cell-binding protein.</text>
</comment>
<protein>
    <submittedName>
        <fullName evidence="13">Collagen type VI alpha 6 chain</fullName>
    </submittedName>
</protein>
<reference evidence="14" key="1">
    <citation type="submission" date="2018-12" db="EMBL/GenBank/DDBJ databases">
        <authorList>
            <person name="Yazar S."/>
        </authorList>
    </citation>
    <scope>NUCLEOTIDE SEQUENCE [LARGE SCALE GENOMIC DNA]</scope>
</reference>
<feature type="domain" description="VWFA" evidence="12">
    <location>
        <begin position="621"/>
        <end position="790"/>
    </location>
</feature>
<sequence>MFLLFLLAITCVRAQSVNRDADPEFADVVFLVDSSDHLGSKSFPFVRTFISKIISSLPIEASKFRIALAQYSNDLHQEFLLSPFMAKSAILNHLRRNFTYIGGSLRIGNALEKVHKTYFSGPASGRDKNQFPQILVVLASAHSEDDVKGPAKALQRDGVKIISLGMQNASEGNLKAMATSQFHYNLRTVRDVGTFSTNMTSIIKEVVKYKGQTDDTDVEVCHGTSVADVVFLLDESANGTQENLEHLKGFLEESVSSFDVKENCMRIGLVTYSNETKVIRSLGTGINKSEILQEIQNLSPRAGRAYAGAAITTIRKEVFSVHRGSRKMQGVPQIAILVTHRPSEDNVSVAALDLRREGVTVFTMGLEGSDYTQLGQISSHPPEKYISKLKTFSDLAAHNQTFQKKLRSEIQHKVSILSERTEHLKAGCVETEETDIYLLIDGSGSIQPTDFQEMKTFLTEVIGMLNVAPYKVRVGAVQYSDRWEMEFEINKYSNKNDLGKAIDNIRQMGGNTKTGAALNFTLGLLQKAKRQRGNKVPCHLIVLTDGLSDDSVKEPSKRLQDEHIIVFAIGIKEANRTQLLEIAGSEKRVYYVYNFDSLKDVKNQVVQGICSEEACKDMKADIMFLVDSSGSIGLENFAKMKTFMKNLVSKSQIGADQVQVGVVQFSDENKEEFQLNRYRTQRDIADAIDRMAHIGDRTLTGSALSFVSDYFHPSKGSRPNVRKFLILITDGEAQDLVRDPAVALRQDGIIIYSVGVYGSNETQLVEISGRPDMVFYVENFDILKHIEDDLIFGICSPREECKQIEVLDVVFIIDSSGSIDHDEYNIMKEFMIKLVKKADVGKSRVRFGALKYSDDPEMLFYLDELDTKSKVISALQNDYPKGGNTYTAKALAFSDHMFTEARGSRIHKRVPQVLIVITDGESHDANQLNATAKALRDKGILILAVGIAGANTEELLAMAGSESKYFFVETFGGLKGIFSNVSDSICGPSKVDCEIEKADLVFLIDGSNSIHPNDFKKMKEFLVSVVDDFDIRPSKVHVGLAQFSHIYNPEFALGSFTTEEELFTQIEMTQQIFGFTHIGAALRQVEQYFRPEMGSRINTGTQQVLLVLTDGQSQDEVAKAAEDLRRKGIDIYSLGIGDVDEQQLIQITGTSDKKLTVDNFDELRKIKKRIVRNICKSGGESSCFVDVVVGFDISSQQKGQPLFQGQAWMETYLKDVLHAISSLNGVSCEVGSQTQVSVAFQVTNAMDKFSPKFEIYSENILNTLKNVSIKEPSRLNAPFLNALWDAFQNKSATRGKVLLLFSDGLDDDVELLEQKSDQLRKEGLNALITIALEETSDANDLADLPYIEFGKGFDYRTQLTIGMRDLGSKLSKYLANVAERTCCCLLCKCTGGDGAIGEPGTPGKKGMFFTQGERGSPGPMGEEGTKGCYGIKGPKGNRGLSGEEGEVGDPGSPGDIGPKGYNGRTVSSHFQILDLLVFSLNLLGYGHIFFSPYLLGKPECPVHPTELVFALDLSREVTEEAFERMKEMTMAIVNDLKIREGNCPVGARVAVVSYNSNTRHLLRLSDSYNKSQLLREIKALRFETTSGDREIGKTMRFVARNVFKRTLPGVNTRRIATIFSNDKSVDASSIVTATMEFNALDVIPVVIAFNSVPAIKRAFAIDDTGAFQVITIPPGADFRPMLKRLQQCTFCYDRCKPEASCEEAKPPAVPAYIDAAFLFQGSRDVGSAEFEDVKAFLKAVLDNFDVAFEPKTSAVGDRVALLSHAPPGFVPNTQSSPVRTEFNLTTYNNKRLMKRHVEESVQQLNGEAFLGHALQWTIDNIFLGTPNLRKNKVIFVVSAGETSYLDRKVLKKESLRAKCQGYAVFVFSFGLLHNDEELEELASQPLDQHLVQLGRIHKPDHRYGVKFVKSFINSIRQEINKRDLVPCLFKILRQRLQSSEASFCPSE</sequence>
<dbReference type="InterPro" id="IPR008160">
    <property type="entry name" value="Collagen"/>
</dbReference>
<reference evidence="13" key="3">
    <citation type="submission" date="2025-09" db="UniProtKB">
        <authorList>
            <consortium name="Ensembl"/>
        </authorList>
    </citation>
    <scope>IDENTIFICATION</scope>
</reference>
<dbReference type="Gene3D" id="3.40.50.410">
    <property type="entry name" value="von Willebrand factor, type A domain"/>
    <property type="match status" value="8"/>
</dbReference>
<dbReference type="FunFam" id="3.40.50.410:FF:000003">
    <property type="entry name" value="Collagen type VI alpha 3 chain"/>
    <property type="match status" value="2"/>
</dbReference>
<keyword evidence="9" id="KW-0379">Hydroxylation</keyword>
<evidence type="ECO:0000256" key="8">
    <source>
        <dbReference type="ARBA" id="ARBA00023180"/>
    </source>
</evidence>
<dbReference type="PANTHER" id="PTHR24020">
    <property type="entry name" value="COLLAGEN ALPHA"/>
    <property type="match status" value="1"/>
</dbReference>
<evidence type="ECO:0000256" key="2">
    <source>
        <dbReference type="ARBA" id="ARBA00022525"/>
    </source>
</evidence>
<dbReference type="STRING" id="29139.ENSVURP00010028810"/>
<dbReference type="PRINTS" id="PR00453">
    <property type="entry name" value="VWFADOMAIN"/>
</dbReference>
<keyword evidence="8" id="KW-0325">Glycoprotein</keyword>
<feature type="domain" description="VWFA" evidence="12">
    <location>
        <begin position="1186"/>
        <end position="1377"/>
    </location>
</feature>
<feature type="domain" description="VWFA" evidence="12">
    <location>
        <begin position="808"/>
        <end position="981"/>
    </location>
</feature>
<evidence type="ECO:0000256" key="10">
    <source>
        <dbReference type="ARBA" id="ARBA00043858"/>
    </source>
</evidence>
<dbReference type="InterPro" id="IPR002035">
    <property type="entry name" value="VWF_A"/>
</dbReference>
<name>A0A4X2M5K1_VOMUR</name>
<keyword evidence="2" id="KW-0964">Secreted</keyword>
<evidence type="ECO:0000313" key="13">
    <source>
        <dbReference type="Ensembl" id="ENSVURP00010028810.1"/>
    </source>
</evidence>
<dbReference type="Pfam" id="PF01391">
    <property type="entry name" value="Collagen"/>
    <property type="match status" value="1"/>
</dbReference>
<dbReference type="PROSITE" id="PS50234">
    <property type="entry name" value="VWFA"/>
    <property type="match status" value="9"/>
</dbReference>
<evidence type="ECO:0000256" key="1">
    <source>
        <dbReference type="ARBA" id="ARBA00004498"/>
    </source>
</evidence>
<evidence type="ECO:0000256" key="11">
    <source>
        <dbReference type="ARBA" id="ARBA00044000"/>
    </source>
</evidence>
<keyword evidence="4" id="KW-0732">Signal</keyword>
<dbReference type="CDD" id="cd01450">
    <property type="entry name" value="vWFA_subfamily_ECM"/>
    <property type="match status" value="3"/>
</dbReference>
<dbReference type="FunFam" id="3.40.50.410:FF:000021">
    <property type="entry name" value="Collagen, type VI, alpha 3"/>
    <property type="match status" value="1"/>
</dbReference>